<accession>E6SC40</accession>
<dbReference type="OrthoDB" id="4870723at2"/>
<dbReference type="InterPro" id="IPR054343">
    <property type="entry name" value="TY-Chap_M"/>
</dbReference>
<dbReference type="InterPro" id="IPR054344">
    <property type="entry name" value="TY-Chap_N"/>
</dbReference>
<dbReference type="AlphaFoldDB" id="E6SC40"/>
<dbReference type="Pfam" id="PF22552">
    <property type="entry name" value="TY-Chap3"/>
    <property type="match status" value="1"/>
</dbReference>
<dbReference type="EMBL" id="CP002343">
    <property type="protein sequence ID" value="ADU49580.1"/>
    <property type="molecule type" value="Genomic_DNA"/>
</dbReference>
<proteinExistence type="predicted"/>
<feature type="domain" description="TY-Chap N-terminal" evidence="2">
    <location>
        <begin position="12"/>
        <end position="130"/>
    </location>
</feature>
<name>E6SC40_INTC7</name>
<dbReference type="Proteomes" id="UP000008914">
    <property type="component" value="Chromosome"/>
</dbReference>
<evidence type="ECO:0000259" key="2">
    <source>
        <dbReference type="Pfam" id="PF22552"/>
    </source>
</evidence>
<evidence type="ECO:0000313" key="5">
    <source>
        <dbReference type="Proteomes" id="UP000008914"/>
    </source>
</evidence>
<keyword evidence="5" id="KW-1185">Reference proteome</keyword>
<organism evidence="4 5">
    <name type="scientific">Intrasporangium calvum (strain ATCC 23552 / DSM 43043 / JCM 3097 / NBRC 12989 / NCIMB 10167 / NRRL B-3866 / 7 KIP)</name>
    <dbReference type="NCBI Taxonomy" id="710696"/>
    <lineage>
        <taxon>Bacteria</taxon>
        <taxon>Bacillati</taxon>
        <taxon>Actinomycetota</taxon>
        <taxon>Actinomycetes</taxon>
        <taxon>Micrococcales</taxon>
        <taxon>Intrasporangiaceae</taxon>
        <taxon>Intrasporangium</taxon>
    </lineage>
</organism>
<dbReference type="RefSeq" id="WP_013493892.1">
    <property type="nucleotide sequence ID" value="NC_014830.1"/>
</dbReference>
<evidence type="ECO:0000259" key="3">
    <source>
        <dbReference type="Pfam" id="PF22554"/>
    </source>
</evidence>
<dbReference type="HOGENOM" id="CLU_048561_0_0_11"/>
<dbReference type="KEGG" id="ica:Intca_3094"/>
<feature type="domain" description="TY-Chap central" evidence="1">
    <location>
        <begin position="163"/>
        <end position="293"/>
    </location>
</feature>
<reference evidence="4 5" key="1">
    <citation type="journal article" date="2010" name="Stand. Genomic Sci.">
        <title>Complete genome sequence of Intrasporangium calvum type strain (7 KIP).</title>
        <authorList>
            <person name="Del Rio T.G."/>
            <person name="Chertkov O."/>
            <person name="Yasawong M."/>
            <person name="Lucas S."/>
            <person name="Deshpande S."/>
            <person name="Cheng J.F."/>
            <person name="Detter C."/>
            <person name="Tapia R."/>
            <person name="Han C."/>
            <person name="Goodwin L."/>
            <person name="Pitluck S."/>
            <person name="Liolios K."/>
            <person name="Ivanova N."/>
            <person name="Mavromatis K."/>
            <person name="Pati A."/>
            <person name="Chen A."/>
            <person name="Palaniappan K."/>
            <person name="Land M."/>
            <person name="Hauser L."/>
            <person name="Chang Y.J."/>
            <person name="Jeffries C.D."/>
            <person name="Rohde M."/>
            <person name="Pukall R."/>
            <person name="Sikorski J."/>
            <person name="Goker M."/>
            <person name="Woyke T."/>
            <person name="Bristow J."/>
            <person name="Eisen J.A."/>
            <person name="Markowitz V."/>
            <person name="Hugenholtz P."/>
            <person name="Kyrpides N.C."/>
            <person name="Klenk H.P."/>
            <person name="Lapidus A."/>
        </authorList>
    </citation>
    <scope>NUCLEOTIDE SEQUENCE [LARGE SCALE GENOMIC DNA]</scope>
    <source>
        <strain evidence="5">ATCC 23552 / DSM 43043 / JCM 3097 / NBRC 12989 / 7 KIP</strain>
    </source>
</reference>
<sequence length="400" mass="43765">MMVDLETTIDSAWGGFRRALADALDDLSEGDSVGVYLDPGEPIDEDVPGVQVSRVGASLVLEVPSNRALARSFQLPTAGLRRLRRLGLTRRSRGEVTYRVAYPVSHVDQAASVAVSALRGAFGVVHPAFLSSADFTWQAGYRPPAPPAPAPEAQLAVRPVNRDDLDRLVDEALTPMIGHVPVRDSDGDIPFQAGSAVVFVRTSRQSPLVRVFAEMVVAIRDQEAAVGELAVLNREISGVKFTLHDDRIVASVDLLALPFVGEHLRAVVARMCEVISSNDALAAGRVGGRTFLEADEPDEQQDDSDSEDEMHPVMLRLLQLDAERPGSLRPKDAAKLCDYDSDLILELIQWNEEQEIAWRQARDEASADHDYDEADACEGERAHAERTVKVLRKALRLVLL</sequence>
<dbReference type="InterPro" id="IPR054342">
    <property type="entry name" value="TY-Chap_C"/>
</dbReference>
<dbReference type="SUPFAM" id="SSF69635">
    <property type="entry name" value="Type III secretory system chaperone-like"/>
    <property type="match status" value="1"/>
</dbReference>
<protein>
    <recommendedName>
        <fullName evidence="6">YbjN domain-containing protein</fullName>
    </recommendedName>
</protein>
<evidence type="ECO:0000259" key="1">
    <source>
        <dbReference type="Pfam" id="PF22551"/>
    </source>
</evidence>
<dbReference type="eggNOG" id="ENOG503357V">
    <property type="taxonomic scope" value="Bacteria"/>
</dbReference>
<evidence type="ECO:0000313" key="4">
    <source>
        <dbReference type="EMBL" id="ADU49580.1"/>
    </source>
</evidence>
<dbReference type="STRING" id="710696.Intca_3094"/>
<dbReference type="Pfam" id="PF22551">
    <property type="entry name" value="TY-Chap1"/>
    <property type="match status" value="1"/>
</dbReference>
<evidence type="ECO:0008006" key="6">
    <source>
        <dbReference type="Google" id="ProtNLM"/>
    </source>
</evidence>
<dbReference type="Pfam" id="PF22554">
    <property type="entry name" value="Chap-C"/>
    <property type="match status" value="1"/>
</dbReference>
<gene>
    <name evidence="4" type="ordered locus">Intca_3094</name>
</gene>
<feature type="domain" description="TY-Chap C-terminal" evidence="3">
    <location>
        <begin position="308"/>
        <end position="398"/>
    </location>
</feature>
<dbReference type="Gene3D" id="3.30.1460.10">
    <property type="match status" value="1"/>
</dbReference>